<feature type="domain" description="Enoyl reductase (ER)" evidence="10">
    <location>
        <begin position="30"/>
        <end position="349"/>
    </location>
</feature>
<evidence type="ECO:0000256" key="2">
    <source>
        <dbReference type="ARBA" id="ARBA00008072"/>
    </source>
</evidence>
<dbReference type="Gene3D" id="3.90.180.10">
    <property type="entry name" value="Medium-chain alcohol dehydrogenases, catalytic domain"/>
    <property type="match status" value="1"/>
</dbReference>
<evidence type="ECO:0000313" key="12">
    <source>
        <dbReference type="Proteomes" id="UP000273001"/>
    </source>
</evidence>
<dbReference type="EMBL" id="CP032514">
    <property type="protein sequence ID" value="AYD89822.1"/>
    <property type="molecule type" value="Genomic_DNA"/>
</dbReference>
<protein>
    <recommendedName>
        <fullName evidence="3">alcohol dehydrogenase</fullName>
        <ecNumber evidence="3">1.1.1.1</ecNumber>
    </recommendedName>
</protein>
<comment type="catalytic activity">
    <reaction evidence="8">
        <text>a primary alcohol + NAD(+) = an aldehyde + NADH + H(+)</text>
        <dbReference type="Rhea" id="RHEA:10736"/>
        <dbReference type="ChEBI" id="CHEBI:15378"/>
        <dbReference type="ChEBI" id="CHEBI:15734"/>
        <dbReference type="ChEBI" id="CHEBI:17478"/>
        <dbReference type="ChEBI" id="CHEBI:57540"/>
        <dbReference type="ChEBI" id="CHEBI:57945"/>
        <dbReference type="EC" id="1.1.1.1"/>
    </reaction>
</comment>
<evidence type="ECO:0000256" key="4">
    <source>
        <dbReference type="ARBA" id="ARBA00022723"/>
    </source>
</evidence>
<evidence type="ECO:0000256" key="5">
    <source>
        <dbReference type="ARBA" id="ARBA00022833"/>
    </source>
</evidence>
<keyword evidence="12" id="KW-1185">Reference proteome</keyword>
<comment type="similarity">
    <text evidence="2 9">Belongs to the zinc-containing alcohol dehydrogenase family.</text>
</comment>
<dbReference type="PANTHER" id="PTHR42940">
    <property type="entry name" value="ALCOHOL DEHYDROGENASE 1-RELATED"/>
    <property type="match status" value="1"/>
</dbReference>
<dbReference type="PANTHER" id="PTHR42940:SF8">
    <property type="entry name" value="VACUOLAR PROTEIN SORTING-ASSOCIATED PROTEIN 11"/>
    <property type="match status" value="1"/>
</dbReference>
<dbReference type="SUPFAM" id="SSF50129">
    <property type="entry name" value="GroES-like"/>
    <property type="match status" value="1"/>
</dbReference>
<dbReference type="SMART" id="SM00829">
    <property type="entry name" value="PKS_ER"/>
    <property type="match status" value="1"/>
</dbReference>
<keyword evidence="5 9" id="KW-0862">Zinc</keyword>
<organism evidence="11 12">
    <name type="scientific">Actinomyces lilanjuaniae</name>
    <dbReference type="NCBI Taxonomy" id="2321394"/>
    <lineage>
        <taxon>Bacteria</taxon>
        <taxon>Bacillati</taxon>
        <taxon>Actinomycetota</taxon>
        <taxon>Actinomycetes</taxon>
        <taxon>Actinomycetales</taxon>
        <taxon>Actinomycetaceae</taxon>
        <taxon>Actinomyces</taxon>
    </lineage>
</organism>
<evidence type="ECO:0000256" key="8">
    <source>
        <dbReference type="ARBA" id="ARBA00049243"/>
    </source>
</evidence>
<dbReference type="SUPFAM" id="SSF51735">
    <property type="entry name" value="NAD(P)-binding Rossmann-fold domains"/>
    <property type="match status" value="1"/>
</dbReference>
<dbReference type="PROSITE" id="PS00059">
    <property type="entry name" value="ADH_ZINC"/>
    <property type="match status" value="1"/>
</dbReference>
<dbReference type="Proteomes" id="UP000273001">
    <property type="component" value="Chromosome"/>
</dbReference>
<name>A0ABM6Z3J2_9ACTO</name>
<evidence type="ECO:0000256" key="9">
    <source>
        <dbReference type="RuleBase" id="RU361277"/>
    </source>
</evidence>
<comment type="cofactor">
    <cofactor evidence="1 9">
        <name>Zn(2+)</name>
        <dbReference type="ChEBI" id="CHEBI:29105"/>
    </cofactor>
</comment>
<evidence type="ECO:0000313" key="11">
    <source>
        <dbReference type="EMBL" id="AYD89822.1"/>
    </source>
</evidence>
<evidence type="ECO:0000256" key="6">
    <source>
        <dbReference type="ARBA" id="ARBA00023002"/>
    </source>
</evidence>
<reference evidence="11 12" key="1">
    <citation type="submission" date="2018-09" db="EMBL/GenBank/DDBJ databases">
        <authorList>
            <person name="Li J."/>
        </authorList>
    </citation>
    <scope>NUCLEOTIDE SEQUENCE [LARGE SCALE GENOMIC DNA]</scope>
    <source>
        <strain evidence="11 12">2129</strain>
    </source>
</reference>
<evidence type="ECO:0000256" key="1">
    <source>
        <dbReference type="ARBA" id="ARBA00001947"/>
    </source>
</evidence>
<dbReference type="InterPro" id="IPR011032">
    <property type="entry name" value="GroES-like_sf"/>
</dbReference>
<accession>A0ABM6Z3J2</accession>
<gene>
    <name evidence="11" type="ORF">D5R93_06865</name>
</gene>
<proteinExistence type="inferred from homology"/>
<dbReference type="Pfam" id="PF00107">
    <property type="entry name" value="ADH_zinc_N"/>
    <property type="match status" value="1"/>
</dbReference>
<evidence type="ECO:0000256" key="7">
    <source>
        <dbReference type="ARBA" id="ARBA00049164"/>
    </source>
</evidence>
<sequence>MVRSLATMSSHASNPVMYAQQLDAPAPIEQAPLRWRQAPTPQPGPGQLLIKVAACGVCRSNLHMIEGDWVGNGVPALSPIVPGHEVTGYVAELGTGVEGFRLGDRVGVQPLWSTCEECEFCTTGREQLCHERRITGEHVDGGYGELMVATARHTYHLPDTLDIVEAAPLFCPGITAFGAVDKLDLGPGDRVAVFGPGGVGHMAVQFAVLTGAEVTVVGRSPEHLAVARELGATHTVEATDPQALAQVEDTADAVLLFAPAEAVTAQALRTLKWGGTLVSAVPLTLRGYPFDRAQTLRTSLLGNRAQMENVLSLAAQGKVRTVVERFAMSQAPRALELLKAGQLRSRAVLEAAG</sequence>
<dbReference type="InterPro" id="IPR013154">
    <property type="entry name" value="ADH-like_N"/>
</dbReference>
<dbReference type="Gene3D" id="3.40.50.720">
    <property type="entry name" value="NAD(P)-binding Rossmann-like Domain"/>
    <property type="match status" value="1"/>
</dbReference>
<dbReference type="InterPro" id="IPR013149">
    <property type="entry name" value="ADH-like_C"/>
</dbReference>
<evidence type="ECO:0000256" key="3">
    <source>
        <dbReference type="ARBA" id="ARBA00013190"/>
    </source>
</evidence>
<dbReference type="InterPro" id="IPR020843">
    <property type="entry name" value="ER"/>
</dbReference>
<evidence type="ECO:0000259" key="10">
    <source>
        <dbReference type="SMART" id="SM00829"/>
    </source>
</evidence>
<keyword evidence="6" id="KW-0560">Oxidoreductase</keyword>
<keyword evidence="4 9" id="KW-0479">Metal-binding</keyword>
<dbReference type="Pfam" id="PF08240">
    <property type="entry name" value="ADH_N"/>
    <property type="match status" value="1"/>
</dbReference>
<dbReference type="EC" id="1.1.1.1" evidence="3"/>
<comment type="catalytic activity">
    <reaction evidence="7">
        <text>a secondary alcohol + NAD(+) = a ketone + NADH + H(+)</text>
        <dbReference type="Rhea" id="RHEA:10740"/>
        <dbReference type="ChEBI" id="CHEBI:15378"/>
        <dbReference type="ChEBI" id="CHEBI:17087"/>
        <dbReference type="ChEBI" id="CHEBI:35681"/>
        <dbReference type="ChEBI" id="CHEBI:57540"/>
        <dbReference type="ChEBI" id="CHEBI:57945"/>
        <dbReference type="EC" id="1.1.1.1"/>
    </reaction>
</comment>
<dbReference type="InterPro" id="IPR036291">
    <property type="entry name" value="NAD(P)-bd_dom_sf"/>
</dbReference>
<dbReference type="InterPro" id="IPR002328">
    <property type="entry name" value="ADH_Zn_CS"/>
</dbReference>